<accession>A0A9P7RWX4</accession>
<gene>
    <name evidence="10" type="ORF">E1B28_010012</name>
</gene>
<dbReference type="AlphaFoldDB" id="A0A9P7RWX4"/>
<evidence type="ECO:0000256" key="5">
    <source>
        <dbReference type="ARBA" id="ARBA00023242"/>
    </source>
</evidence>
<dbReference type="InterPro" id="IPR001138">
    <property type="entry name" value="Zn2Cys6_DnaBD"/>
</dbReference>
<evidence type="ECO:0000256" key="7">
    <source>
        <dbReference type="SAM" id="MobiDB-lite"/>
    </source>
</evidence>
<name>A0A9P7RWX4_9AGAR</name>
<keyword evidence="4" id="KW-0804">Transcription</keyword>
<dbReference type="PROSITE" id="PS00463">
    <property type="entry name" value="ZN2_CY6_FUNGAL_1"/>
    <property type="match status" value="1"/>
</dbReference>
<feature type="region of interest" description="Disordered" evidence="7">
    <location>
        <begin position="144"/>
        <end position="221"/>
    </location>
</feature>
<dbReference type="EMBL" id="CM032186">
    <property type="protein sequence ID" value="KAG7090940.1"/>
    <property type="molecule type" value="Genomic_DNA"/>
</dbReference>
<dbReference type="Proteomes" id="UP001049176">
    <property type="component" value="Chromosome 6"/>
</dbReference>
<keyword evidence="1" id="KW-0479">Metal-binding</keyword>
<feature type="compositionally biased region" description="Polar residues" evidence="7">
    <location>
        <begin position="152"/>
        <end position="162"/>
    </location>
</feature>
<dbReference type="SMART" id="SM00355">
    <property type="entry name" value="ZnF_C2H2"/>
    <property type="match status" value="2"/>
</dbReference>
<dbReference type="PROSITE" id="PS50048">
    <property type="entry name" value="ZN2_CY6_FUNGAL_2"/>
    <property type="match status" value="1"/>
</dbReference>
<dbReference type="Pfam" id="PF00172">
    <property type="entry name" value="Zn_clus"/>
    <property type="match status" value="1"/>
</dbReference>
<evidence type="ECO:0000256" key="4">
    <source>
        <dbReference type="ARBA" id="ARBA00023163"/>
    </source>
</evidence>
<dbReference type="Pfam" id="PF04082">
    <property type="entry name" value="Fungal_trans"/>
    <property type="match status" value="1"/>
</dbReference>
<feature type="region of interest" description="Disordered" evidence="7">
    <location>
        <begin position="1"/>
        <end position="38"/>
    </location>
</feature>
<dbReference type="CDD" id="cd00067">
    <property type="entry name" value="GAL4"/>
    <property type="match status" value="1"/>
</dbReference>
<dbReference type="PROSITE" id="PS00028">
    <property type="entry name" value="ZINC_FINGER_C2H2_1"/>
    <property type="match status" value="1"/>
</dbReference>
<dbReference type="GO" id="GO:0008270">
    <property type="term" value="F:zinc ion binding"/>
    <property type="evidence" value="ECO:0007669"/>
    <property type="project" value="UniProtKB-KW"/>
</dbReference>
<dbReference type="SUPFAM" id="SSF57667">
    <property type="entry name" value="beta-beta-alpha zinc fingers"/>
    <property type="match status" value="1"/>
</dbReference>
<keyword evidence="5" id="KW-0539">Nucleus</keyword>
<dbReference type="Gene3D" id="4.10.240.10">
    <property type="entry name" value="Zn(2)-C6 fungal-type DNA-binding domain"/>
    <property type="match status" value="1"/>
</dbReference>
<evidence type="ECO:0000313" key="10">
    <source>
        <dbReference type="EMBL" id="KAG7090940.1"/>
    </source>
</evidence>
<reference evidence="10" key="1">
    <citation type="journal article" date="2021" name="Genome Biol. Evol.">
        <title>The assembled and annotated genome of the fairy-ring fungus Marasmius oreades.</title>
        <authorList>
            <person name="Hiltunen M."/>
            <person name="Ament-Velasquez S.L."/>
            <person name="Johannesson H."/>
        </authorList>
    </citation>
    <scope>NUCLEOTIDE SEQUENCE</scope>
    <source>
        <strain evidence="10">03SP1</strain>
    </source>
</reference>
<dbReference type="KEGG" id="more:E1B28_010012"/>
<evidence type="ECO:0000256" key="2">
    <source>
        <dbReference type="ARBA" id="ARBA00022833"/>
    </source>
</evidence>
<feature type="domain" description="C2H2-type" evidence="9">
    <location>
        <begin position="45"/>
        <end position="72"/>
    </location>
</feature>
<dbReference type="InterPro" id="IPR036864">
    <property type="entry name" value="Zn2-C6_fun-type_DNA-bd_sf"/>
</dbReference>
<dbReference type="GO" id="GO:0006351">
    <property type="term" value="P:DNA-templated transcription"/>
    <property type="evidence" value="ECO:0007669"/>
    <property type="project" value="InterPro"/>
</dbReference>
<dbReference type="SUPFAM" id="SSF57701">
    <property type="entry name" value="Zn2/Cys6 DNA-binding domain"/>
    <property type="match status" value="1"/>
</dbReference>
<dbReference type="Pfam" id="PF00096">
    <property type="entry name" value="zf-C2H2"/>
    <property type="match status" value="2"/>
</dbReference>
<comment type="caution">
    <text evidence="10">The sequence shown here is derived from an EMBL/GenBank/DDBJ whole genome shotgun (WGS) entry which is preliminary data.</text>
</comment>
<dbReference type="SMART" id="SM00066">
    <property type="entry name" value="GAL4"/>
    <property type="match status" value="1"/>
</dbReference>
<dbReference type="InterPro" id="IPR007219">
    <property type="entry name" value="XnlR_reg_dom"/>
</dbReference>
<dbReference type="PANTHER" id="PTHR47660">
    <property type="entry name" value="TRANSCRIPTION FACTOR WITH C2H2 AND ZN(2)-CYS(6) DNA BINDING DOMAIN (EUROFUNG)-RELATED-RELATED"/>
    <property type="match status" value="1"/>
</dbReference>
<dbReference type="OrthoDB" id="1405595at2759"/>
<dbReference type="Gene3D" id="3.30.160.60">
    <property type="entry name" value="Classic Zinc Finger"/>
    <property type="match status" value="2"/>
</dbReference>
<dbReference type="GO" id="GO:0000981">
    <property type="term" value="F:DNA-binding transcription factor activity, RNA polymerase II-specific"/>
    <property type="evidence" value="ECO:0007669"/>
    <property type="project" value="InterPro"/>
</dbReference>
<dbReference type="PANTHER" id="PTHR47660:SF2">
    <property type="entry name" value="TRANSCRIPTION FACTOR WITH C2H2 AND ZN(2)-CYS(6) DNA BINDING DOMAIN (EUROFUNG)"/>
    <property type="match status" value="1"/>
</dbReference>
<dbReference type="GeneID" id="66079088"/>
<dbReference type="GO" id="GO:0003677">
    <property type="term" value="F:DNA binding"/>
    <property type="evidence" value="ECO:0007669"/>
    <property type="project" value="InterPro"/>
</dbReference>
<feature type="domain" description="Zn(2)-C6 fungal-type" evidence="8">
    <location>
        <begin position="106"/>
        <end position="135"/>
    </location>
</feature>
<protein>
    <submittedName>
        <fullName evidence="10">Uncharacterized protein</fullName>
    </submittedName>
</protein>
<dbReference type="CDD" id="cd12148">
    <property type="entry name" value="fungal_TF_MHR"/>
    <property type="match status" value="1"/>
</dbReference>
<feature type="compositionally biased region" description="Low complexity" evidence="7">
    <location>
        <begin position="184"/>
        <end position="198"/>
    </location>
</feature>
<evidence type="ECO:0000256" key="6">
    <source>
        <dbReference type="PROSITE-ProRule" id="PRU00042"/>
    </source>
</evidence>
<dbReference type="InterPro" id="IPR013087">
    <property type="entry name" value="Znf_C2H2_type"/>
</dbReference>
<dbReference type="PROSITE" id="PS50157">
    <property type="entry name" value="ZINC_FINGER_C2H2_2"/>
    <property type="match status" value="2"/>
</dbReference>
<sequence length="489" mass="53723">MNADQTRMIARPPSPNQPMEFRKKDGTPSKMRSHNGNIPMLPQTKLCPHCPAKFTRTTHLNRHLRNHTNERLHNCNICGAQFTRSDLLSRHKKGCNEQTDRTRRKSCVACTESKIKCDRQTPCAKCTSKGKICVYALSTRRSSSRRYVDDIQPSSPLTTSSPIVGAIDPSNYPPTLLATAASHSPGSEAGPSSIASSSQHSDETGTEIDTQVEETTNTPLTSLYNGDMFEPLFSNVFATLDSPYSGDSSPLDTPGALGGSSSMFPFGVFFGDYVPFQESQGLVSLNDGVSNMSALSIQPAVSHVRHIPPSSVPEDSMDPEHKHYLQLFFTVFLEQMPIVHPHTFSVEGRPPLLLSAMQACGALYVKTRQAATFILNTLTAARELLVEEFAKIDYASPSNQLNLIIAVVLLQTVGLFHQKSDQRASSGLYHGRAHFPCLLSALMFTVQFIFRNAGDDDQAFTVLNQSSWLEPRCFCNTPFGGSMARMGKP</sequence>
<dbReference type="RefSeq" id="XP_043007410.1">
    <property type="nucleotide sequence ID" value="XM_043154950.1"/>
</dbReference>
<feature type="domain" description="C2H2-type" evidence="9">
    <location>
        <begin position="73"/>
        <end position="102"/>
    </location>
</feature>
<keyword evidence="3" id="KW-0805">Transcription regulation</keyword>
<dbReference type="InterPro" id="IPR036236">
    <property type="entry name" value="Znf_C2H2_sf"/>
</dbReference>
<proteinExistence type="predicted"/>
<keyword evidence="2" id="KW-0862">Zinc</keyword>
<evidence type="ECO:0000259" key="8">
    <source>
        <dbReference type="PROSITE" id="PS50048"/>
    </source>
</evidence>
<evidence type="ECO:0000313" key="11">
    <source>
        <dbReference type="Proteomes" id="UP001049176"/>
    </source>
</evidence>
<evidence type="ECO:0000259" key="9">
    <source>
        <dbReference type="PROSITE" id="PS50157"/>
    </source>
</evidence>
<keyword evidence="11" id="KW-1185">Reference proteome</keyword>
<evidence type="ECO:0000256" key="1">
    <source>
        <dbReference type="ARBA" id="ARBA00022723"/>
    </source>
</evidence>
<organism evidence="10 11">
    <name type="scientific">Marasmius oreades</name>
    <name type="common">fairy-ring Marasmius</name>
    <dbReference type="NCBI Taxonomy" id="181124"/>
    <lineage>
        <taxon>Eukaryota</taxon>
        <taxon>Fungi</taxon>
        <taxon>Dikarya</taxon>
        <taxon>Basidiomycota</taxon>
        <taxon>Agaricomycotina</taxon>
        <taxon>Agaricomycetes</taxon>
        <taxon>Agaricomycetidae</taxon>
        <taxon>Agaricales</taxon>
        <taxon>Marasmiineae</taxon>
        <taxon>Marasmiaceae</taxon>
        <taxon>Marasmius</taxon>
    </lineage>
</organism>
<keyword evidence="6" id="KW-0863">Zinc-finger</keyword>
<evidence type="ECO:0000256" key="3">
    <source>
        <dbReference type="ARBA" id="ARBA00023015"/>
    </source>
</evidence>